<feature type="region of interest" description="Disordered" evidence="1">
    <location>
        <begin position="141"/>
        <end position="160"/>
    </location>
</feature>
<organism evidence="2">
    <name type="scientific">Tanacetum cinerariifolium</name>
    <name type="common">Dalmatian daisy</name>
    <name type="synonym">Chrysanthemum cinerariifolium</name>
    <dbReference type="NCBI Taxonomy" id="118510"/>
    <lineage>
        <taxon>Eukaryota</taxon>
        <taxon>Viridiplantae</taxon>
        <taxon>Streptophyta</taxon>
        <taxon>Embryophyta</taxon>
        <taxon>Tracheophyta</taxon>
        <taxon>Spermatophyta</taxon>
        <taxon>Magnoliopsida</taxon>
        <taxon>eudicotyledons</taxon>
        <taxon>Gunneridae</taxon>
        <taxon>Pentapetalae</taxon>
        <taxon>asterids</taxon>
        <taxon>campanulids</taxon>
        <taxon>Asterales</taxon>
        <taxon>Asteraceae</taxon>
        <taxon>Asteroideae</taxon>
        <taxon>Anthemideae</taxon>
        <taxon>Anthemidinae</taxon>
        <taxon>Tanacetum</taxon>
    </lineage>
</organism>
<accession>A0A699I836</accession>
<name>A0A699I836_TANCI</name>
<sequence length="160" mass="17692">MFGVNDIDGDEVVINVSAGEKEEQSEKVAEKEVSTANPVTTTGKVVTTVDVEVSAAVTTTTTTDDELTLAQTLIEIKAAKPKALTTAATTVTGAIMDADYKLAVKLQEEERGELSIEEKSKLFVELMNKRKTHFEMLRVKKRRRKPSTKAQKRKQKCTYL</sequence>
<dbReference type="AlphaFoldDB" id="A0A699I836"/>
<dbReference type="EMBL" id="BKCJ010257639">
    <property type="protein sequence ID" value="GEZ25501.1"/>
    <property type="molecule type" value="Genomic_DNA"/>
</dbReference>
<evidence type="ECO:0000256" key="1">
    <source>
        <dbReference type="SAM" id="MobiDB-lite"/>
    </source>
</evidence>
<comment type="caution">
    <text evidence="2">The sequence shown here is derived from an EMBL/GenBank/DDBJ whole genome shotgun (WGS) entry which is preliminary data.</text>
</comment>
<reference evidence="2" key="1">
    <citation type="journal article" date="2019" name="Sci. Rep.">
        <title>Draft genome of Tanacetum cinerariifolium, the natural source of mosquito coil.</title>
        <authorList>
            <person name="Yamashiro T."/>
            <person name="Shiraishi A."/>
            <person name="Satake H."/>
            <person name="Nakayama K."/>
        </authorList>
    </citation>
    <scope>NUCLEOTIDE SEQUENCE</scope>
</reference>
<proteinExistence type="predicted"/>
<evidence type="ECO:0000313" key="2">
    <source>
        <dbReference type="EMBL" id="GEZ25501.1"/>
    </source>
</evidence>
<protein>
    <submittedName>
        <fullName evidence="2">Uncharacterized protein</fullName>
    </submittedName>
</protein>
<gene>
    <name evidence="2" type="ORF">Tci_497474</name>
</gene>